<dbReference type="EMBL" id="CP139960">
    <property type="protein sequence ID" value="WQD39403.1"/>
    <property type="molecule type" value="Genomic_DNA"/>
</dbReference>
<dbReference type="Proteomes" id="UP001325680">
    <property type="component" value="Chromosome"/>
</dbReference>
<sequence length="389" mass="43127">MKYITKNKKNNKQPRTAGEKKIKTMDPALLQVRPAMQESAGFEATLAFSDMPVHQLLKQNIQNKGYRYPTEIQERAIPALLKGADIIGIAATGTGKTGAFLIPFIEQLLHNKNRTGLVVVPTRELAQQVAEEFKALTTGMKFRAACFIGGTNVNADIARAGAKNHLIIATPGRLLDLVNRKALHLNAIEVLILDEFDRMLDMGFINDVTTIASLTRARRQTLLFSATINASQQTLIRQLVQDPLTINVSSGKSASSTVEQNVLEVAPNENKMEVLFNLLSGDSFEKVMLFAETKRTVDNINKQLARRGVRSDVIHGNKSQHYRTKAIQQFKTGHTRVLIATDVASRGLDVQNVTHVINYQLPQTMEAYIHRIGRTGRAGKKGIAYTFIN</sequence>
<feature type="domain" description="Helicase C-terminal" evidence="9">
    <location>
        <begin position="271"/>
        <end position="389"/>
    </location>
</feature>
<dbReference type="SMART" id="SM00487">
    <property type="entry name" value="DEXDc"/>
    <property type="match status" value="1"/>
</dbReference>
<keyword evidence="4" id="KW-0067">ATP-binding</keyword>
<keyword evidence="2 11" id="KW-0378">Hydrolase</keyword>
<organism evidence="11 12">
    <name type="scientific">Niabella yanshanensis</name>
    <dbReference type="NCBI Taxonomy" id="577386"/>
    <lineage>
        <taxon>Bacteria</taxon>
        <taxon>Pseudomonadati</taxon>
        <taxon>Bacteroidota</taxon>
        <taxon>Chitinophagia</taxon>
        <taxon>Chitinophagales</taxon>
        <taxon>Chitinophagaceae</taxon>
        <taxon>Niabella</taxon>
    </lineage>
</organism>
<keyword evidence="1" id="KW-0547">Nucleotide-binding</keyword>
<name>A0ABZ0W9Z5_9BACT</name>
<feature type="compositionally biased region" description="Basic residues" evidence="7">
    <location>
        <begin position="1"/>
        <end position="12"/>
    </location>
</feature>
<dbReference type="PANTHER" id="PTHR47959">
    <property type="entry name" value="ATP-DEPENDENT RNA HELICASE RHLE-RELATED"/>
    <property type="match status" value="1"/>
</dbReference>
<dbReference type="SUPFAM" id="SSF52540">
    <property type="entry name" value="P-loop containing nucleoside triphosphate hydrolases"/>
    <property type="match status" value="1"/>
</dbReference>
<dbReference type="InterPro" id="IPR001650">
    <property type="entry name" value="Helicase_C-like"/>
</dbReference>
<evidence type="ECO:0000256" key="5">
    <source>
        <dbReference type="ARBA" id="ARBA00038437"/>
    </source>
</evidence>
<proteinExistence type="inferred from homology"/>
<accession>A0ABZ0W9Z5</accession>
<dbReference type="CDD" id="cd18787">
    <property type="entry name" value="SF2_C_DEAD"/>
    <property type="match status" value="1"/>
</dbReference>
<evidence type="ECO:0000259" key="10">
    <source>
        <dbReference type="PROSITE" id="PS51195"/>
    </source>
</evidence>
<evidence type="ECO:0000256" key="6">
    <source>
        <dbReference type="PROSITE-ProRule" id="PRU00552"/>
    </source>
</evidence>
<dbReference type="InterPro" id="IPR044742">
    <property type="entry name" value="DEAD/DEAH_RhlB"/>
</dbReference>
<gene>
    <name evidence="11" type="ORF">U0035_04490</name>
</gene>
<feature type="domain" description="Helicase ATP-binding" evidence="8">
    <location>
        <begin position="77"/>
        <end position="246"/>
    </location>
</feature>
<keyword evidence="3 11" id="KW-0347">Helicase</keyword>
<evidence type="ECO:0000259" key="8">
    <source>
        <dbReference type="PROSITE" id="PS51192"/>
    </source>
</evidence>
<dbReference type="GO" id="GO:0016787">
    <property type="term" value="F:hydrolase activity"/>
    <property type="evidence" value="ECO:0007669"/>
    <property type="project" value="UniProtKB-KW"/>
</dbReference>
<dbReference type="Pfam" id="PF00271">
    <property type="entry name" value="Helicase_C"/>
    <property type="match status" value="1"/>
</dbReference>
<dbReference type="InterPro" id="IPR050079">
    <property type="entry name" value="DEAD_box_RNA_helicase"/>
</dbReference>
<keyword evidence="12" id="KW-1185">Reference proteome</keyword>
<dbReference type="PROSITE" id="PS51192">
    <property type="entry name" value="HELICASE_ATP_BIND_1"/>
    <property type="match status" value="1"/>
</dbReference>
<dbReference type="InterPro" id="IPR011545">
    <property type="entry name" value="DEAD/DEAH_box_helicase_dom"/>
</dbReference>
<dbReference type="InterPro" id="IPR027417">
    <property type="entry name" value="P-loop_NTPase"/>
</dbReference>
<reference evidence="11 12" key="1">
    <citation type="submission" date="2023-12" db="EMBL/GenBank/DDBJ databases">
        <title>Genome sequencing and assembly of bacterial species from a model synthetic community.</title>
        <authorList>
            <person name="Hogle S.L."/>
        </authorList>
    </citation>
    <scope>NUCLEOTIDE SEQUENCE [LARGE SCALE GENOMIC DNA]</scope>
    <source>
        <strain evidence="11 12">HAMBI_3031</strain>
    </source>
</reference>
<dbReference type="PROSITE" id="PS51195">
    <property type="entry name" value="Q_MOTIF"/>
    <property type="match status" value="1"/>
</dbReference>
<dbReference type="PROSITE" id="PS51194">
    <property type="entry name" value="HELICASE_CTER"/>
    <property type="match status" value="1"/>
</dbReference>
<dbReference type="RefSeq" id="WP_114788851.1">
    <property type="nucleotide sequence ID" value="NZ_CP139960.1"/>
</dbReference>
<dbReference type="InterPro" id="IPR014001">
    <property type="entry name" value="Helicase_ATP-bd"/>
</dbReference>
<evidence type="ECO:0000313" key="12">
    <source>
        <dbReference type="Proteomes" id="UP001325680"/>
    </source>
</evidence>
<dbReference type="SMART" id="SM00490">
    <property type="entry name" value="HELICc"/>
    <property type="match status" value="1"/>
</dbReference>
<dbReference type="Gene3D" id="3.40.50.300">
    <property type="entry name" value="P-loop containing nucleotide triphosphate hydrolases"/>
    <property type="match status" value="2"/>
</dbReference>
<protein>
    <submittedName>
        <fullName evidence="11">DEAD/DEAH box helicase</fullName>
        <ecNumber evidence="11">3.6.4.-</ecNumber>
    </submittedName>
</protein>
<evidence type="ECO:0000256" key="7">
    <source>
        <dbReference type="SAM" id="MobiDB-lite"/>
    </source>
</evidence>
<dbReference type="EC" id="3.6.4.-" evidence="11"/>
<feature type="domain" description="DEAD-box RNA helicase Q" evidence="10">
    <location>
        <begin position="46"/>
        <end position="74"/>
    </location>
</feature>
<feature type="short sequence motif" description="Q motif" evidence="6">
    <location>
        <begin position="46"/>
        <end position="74"/>
    </location>
</feature>
<evidence type="ECO:0000259" key="9">
    <source>
        <dbReference type="PROSITE" id="PS51194"/>
    </source>
</evidence>
<comment type="similarity">
    <text evidence="5">Belongs to the DEAD box helicase family.</text>
</comment>
<dbReference type="GO" id="GO:0004386">
    <property type="term" value="F:helicase activity"/>
    <property type="evidence" value="ECO:0007669"/>
    <property type="project" value="UniProtKB-KW"/>
</dbReference>
<dbReference type="Pfam" id="PF00270">
    <property type="entry name" value="DEAD"/>
    <property type="match status" value="1"/>
</dbReference>
<feature type="region of interest" description="Disordered" evidence="7">
    <location>
        <begin position="1"/>
        <end position="20"/>
    </location>
</feature>
<evidence type="ECO:0000256" key="4">
    <source>
        <dbReference type="ARBA" id="ARBA00022840"/>
    </source>
</evidence>
<evidence type="ECO:0000313" key="11">
    <source>
        <dbReference type="EMBL" id="WQD39403.1"/>
    </source>
</evidence>
<evidence type="ECO:0000256" key="3">
    <source>
        <dbReference type="ARBA" id="ARBA00022806"/>
    </source>
</evidence>
<dbReference type="InterPro" id="IPR014014">
    <property type="entry name" value="RNA_helicase_DEAD_Q_motif"/>
</dbReference>
<evidence type="ECO:0000256" key="2">
    <source>
        <dbReference type="ARBA" id="ARBA00022801"/>
    </source>
</evidence>
<dbReference type="PANTHER" id="PTHR47959:SF13">
    <property type="entry name" value="ATP-DEPENDENT RNA HELICASE RHLE"/>
    <property type="match status" value="1"/>
</dbReference>
<evidence type="ECO:0000256" key="1">
    <source>
        <dbReference type="ARBA" id="ARBA00022741"/>
    </source>
</evidence>
<dbReference type="CDD" id="cd00268">
    <property type="entry name" value="DEADc"/>
    <property type="match status" value="1"/>
</dbReference>